<feature type="transmembrane region" description="Helical" evidence="2">
    <location>
        <begin position="78"/>
        <end position="96"/>
    </location>
</feature>
<dbReference type="SUPFAM" id="SSF46689">
    <property type="entry name" value="Homeodomain-like"/>
    <property type="match status" value="1"/>
</dbReference>
<evidence type="ECO:0000256" key="1">
    <source>
        <dbReference type="SAM" id="MobiDB-lite"/>
    </source>
</evidence>
<feature type="transmembrane region" description="Helical" evidence="2">
    <location>
        <begin position="108"/>
        <end position="127"/>
    </location>
</feature>
<feature type="transmembrane region" description="Helical" evidence="2">
    <location>
        <begin position="47"/>
        <end position="66"/>
    </location>
</feature>
<protein>
    <submittedName>
        <fullName evidence="3">Helix-turn-helix domain-containing protein</fullName>
    </submittedName>
</protein>
<keyword evidence="2" id="KW-0812">Transmembrane</keyword>
<name>A0ABS3I8T7_9MICO</name>
<feature type="compositionally biased region" description="Basic and acidic residues" evidence="1">
    <location>
        <begin position="396"/>
        <end position="412"/>
    </location>
</feature>
<dbReference type="InterPro" id="IPR009057">
    <property type="entry name" value="Homeodomain-like_sf"/>
</dbReference>
<evidence type="ECO:0000313" key="3">
    <source>
        <dbReference type="EMBL" id="MBO0609397.1"/>
    </source>
</evidence>
<keyword evidence="4" id="KW-1185">Reference proteome</keyword>
<feature type="region of interest" description="Disordered" evidence="1">
    <location>
        <begin position="389"/>
        <end position="446"/>
    </location>
</feature>
<accession>A0ABS3I8T7</accession>
<dbReference type="Proteomes" id="UP000664617">
    <property type="component" value="Unassembled WGS sequence"/>
</dbReference>
<keyword evidence="2" id="KW-1133">Transmembrane helix</keyword>
<reference evidence="4" key="1">
    <citation type="submission" date="2023-07" db="EMBL/GenBank/DDBJ databases">
        <title>Myceligenerans salitolerans sp. nov., a halotolerant actinomycete isolated from a salt lake in Xinjiang, China.</title>
        <authorList>
            <person name="Guan T."/>
        </authorList>
    </citation>
    <scope>NUCLEOTIDE SEQUENCE [LARGE SCALE GENOMIC DNA]</scope>
    <source>
        <strain evidence="4">XHU 5031</strain>
    </source>
</reference>
<evidence type="ECO:0000256" key="2">
    <source>
        <dbReference type="SAM" id="Phobius"/>
    </source>
</evidence>
<dbReference type="RefSeq" id="WP_207275357.1">
    <property type="nucleotide sequence ID" value="NZ_JAFMPK010000041.1"/>
</dbReference>
<proteinExistence type="predicted"/>
<dbReference type="Gene3D" id="1.10.10.60">
    <property type="entry name" value="Homeodomain-like"/>
    <property type="match status" value="1"/>
</dbReference>
<keyword evidence="2" id="KW-0472">Membrane</keyword>
<sequence>MPPTPQQLRSRKLVLTAAVSVALVSTGSAYLAMVQFGIDVLAMDPATAYATAGVFELSLVTVALLAREAAKDNRPGGTLLTLTWALSSASGAFAAWHEVFIGHPLGAAIFRFLVPLLAALMWHLALIGDRHLATGMSWSGMRQARRMHALFLTTEDLFRAQSLLDGSRSSRRRLMRAEGARRRARSIALRTVPPTEMRAQVAAWAEALSAVGDGTADVARLHADDRRRLAGVLGGEGEPSAPEYERRATDAVVAELGATRSALPGRTAGNATRIAPAGDVPRIAPAEPGGTRITAVETTESQAIEGEWTPAQRPEFADRPGTGPDPLTAAAVSGEAGERRRLPGARAAASVAALTGAAPHAAGVRPIGAPAPHAPVPVRPPTGAIPVATVAAQTEPVERRRPAARDDRRTEVRSSAPAPRADEAGRRAGSGRSATPTERQPGSRLDEATVNRIIDLFAQGVTVRSIAKQLKVAESTVRKHLKNFEATGSIPVVRT</sequence>
<feature type="region of interest" description="Disordered" evidence="1">
    <location>
        <begin position="364"/>
        <end position="383"/>
    </location>
</feature>
<evidence type="ECO:0000313" key="4">
    <source>
        <dbReference type="Proteomes" id="UP000664617"/>
    </source>
</evidence>
<dbReference type="EMBL" id="JAFMPK010000041">
    <property type="protein sequence ID" value="MBO0609397.1"/>
    <property type="molecule type" value="Genomic_DNA"/>
</dbReference>
<gene>
    <name evidence="3" type="ORF">J0911_10180</name>
</gene>
<organism evidence="3 4">
    <name type="scientific">Myceligenerans salitolerans</name>
    <dbReference type="NCBI Taxonomy" id="1230528"/>
    <lineage>
        <taxon>Bacteria</taxon>
        <taxon>Bacillati</taxon>
        <taxon>Actinomycetota</taxon>
        <taxon>Actinomycetes</taxon>
        <taxon>Micrococcales</taxon>
        <taxon>Promicromonosporaceae</taxon>
        <taxon>Myceligenerans</taxon>
    </lineage>
</organism>
<comment type="caution">
    <text evidence="3">The sequence shown here is derived from an EMBL/GenBank/DDBJ whole genome shotgun (WGS) entry which is preliminary data.</text>
</comment>
<dbReference type="Pfam" id="PF13384">
    <property type="entry name" value="HTH_23"/>
    <property type="match status" value="1"/>
</dbReference>